<dbReference type="Proteomes" id="UP001139981">
    <property type="component" value="Unassembled WGS sequence"/>
</dbReference>
<comment type="caution">
    <text evidence="1">The sequence shown here is derived from an EMBL/GenBank/DDBJ whole genome shotgun (WGS) entry which is preliminary data.</text>
</comment>
<organism evidence="1 2">
    <name type="scientific">Coemansia aciculifera</name>
    <dbReference type="NCBI Taxonomy" id="417176"/>
    <lineage>
        <taxon>Eukaryota</taxon>
        <taxon>Fungi</taxon>
        <taxon>Fungi incertae sedis</taxon>
        <taxon>Zoopagomycota</taxon>
        <taxon>Kickxellomycotina</taxon>
        <taxon>Kickxellomycetes</taxon>
        <taxon>Kickxellales</taxon>
        <taxon>Kickxellaceae</taxon>
        <taxon>Coemansia</taxon>
    </lineage>
</organism>
<accession>A0ACC1M788</accession>
<proteinExistence type="predicted"/>
<evidence type="ECO:0000313" key="1">
    <source>
        <dbReference type="EMBL" id="KAJ2898638.1"/>
    </source>
</evidence>
<reference evidence="1" key="1">
    <citation type="submission" date="2022-07" db="EMBL/GenBank/DDBJ databases">
        <title>Phylogenomic reconstructions and comparative analyses of Kickxellomycotina fungi.</title>
        <authorList>
            <person name="Reynolds N.K."/>
            <person name="Stajich J.E."/>
            <person name="Barry K."/>
            <person name="Grigoriev I.V."/>
            <person name="Crous P."/>
            <person name="Smith M.E."/>
        </authorList>
    </citation>
    <scope>NUCLEOTIDE SEQUENCE</scope>
    <source>
        <strain evidence="1">CBS 190363</strain>
    </source>
</reference>
<keyword evidence="2" id="KW-1185">Reference proteome</keyword>
<gene>
    <name evidence="1" type="ORF">IWW38_001312</name>
</gene>
<protein>
    <submittedName>
        <fullName evidence="1">Uncharacterized protein</fullName>
    </submittedName>
</protein>
<evidence type="ECO:0000313" key="2">
    <source>
        <dbReference type="Proteomes" id="UP001139981"/>
    </source>
</evidence>
<sequence>MYSVLAKSSSSSRLSVVARSLASFSTTASSAHQQPTISRITVIGGGQMGSGIAQVAATNKHEVTLVDVSQAALDRGQGYMAASLKRVAKKKYATDEQAQAQFVDEIMSRVSLSTKPTDAVSRADLVIEAVVENLKVKQELFAQLSKAAPAMAILASNTSSLPIGKIAEHLDDASKRRFIGLHFFNPVPQMKLVEVVRTSEADEAVVESAVAFVKAIGKSPAVCKDTPGFIVNRLLLPYMMEAIRLLERDVASAQDIDTAMKLGAGYPMGPFELCDYVGLDTIKFVVDGWHASGEGLAGNPLFAPSKKLDELVKQGRLGVKTGKGFYDY</sequence>
<name>A0ACC1M788_9FUNG</name>
<dbReference type="EMBL" id="JANBVB010000054">
    <property type="protein sequence ID" value="KAJ2898638.1"/>
    <property type="molecule type" value="Genomic_DNA"/>
</dbReference>